<dbReference type="CDD" id="cd24013">
    <property type="entry name" value="ASKHA_ATPase_BT3980-like"/>
    <property type="match status" value="1"/>
</dbReference>
<dbReference type="Proteomes" id="UP000823619">
    <property type="component" value="Unassembled WGS sequence"/>
</dbReference>
<proteinExistence type="predicted"/>
<dbReference type="Gene3D" id="3.30.420.250">
    <property type="match status" value="1"/>
</dbReference>
<sequence length="225" mass="25469">MTYKKGISIQVSLGGYSFRIRTEGETRASGWLSPDRIFTAPEFQSRYDDVEIFLFTPKCTLVPAHFFDPSMARGILSEVVNLDEGDQVEYVDVPSVGGVMVYSRSIGETLSKVLSDTVLRSDGYKARVLPELFAMLTAVEEIPEYNRIVASYADGRLYLVVSQGKSLQLCNSFEAVDFTTAEYFIFLVMNKLQLNPEVSTIYFRTPLESSQEMSLYRYFKAVEQI</sequence>
<reference evidence="1" key="2">
    <citation type="journal article" date="2021" name="PeerJ">
        <title>Extensive microbial diversity within the chicken gut microbiome revealed by metagenomics and culture.</title>
        <authorList>
            <person name="Gilroy R."/>
            <person name="Ravi A."/>
            <person name="Getino M."/>
            <person name="Pursley I."/>
            <person name="Horton D.L."/>
            <person name="Alikhan N.F."/>
            <person name="Baker D."/>
            <person name="Gharbi K."/>
            <person name="Hall N."/>
            <person name="Watson M."/>
            <person name="Adriaenssens E.M."/>
            <person name="Foster-Nyarko E."/>
            <person name="Jarju S."/>
            <person name="Secka A."/>
            <person name="Antonio M."/>
            <person name="Oren A."/>
            <person name="Chaudhuri R.R."/>
            <person name="La Ragione R."/>
            <person name="Hildebrand F."/>
            <person name="Pallen M.J."/>
        </authorList>
    </citation>
    <scope>NUCLEOTIDE SEQUENCE</scope>
    <source>
        <strain evidence="1">D5-748</strain>
    </source>
</reference>
<dbReference type="InterPro" id="IPR024213">
    <property type="entry name" value="DUF3822"/>
</dbReference>
<evidence type="ECO:0000313" key="2">
    <source>
        <dbReference type="Proteomes" id="UP000823619"/>
    </source>
</evidence>
<accession>A0A9D9HB92</accession>
<gene>
    <name evidence="1" type="ORF">IAC23_03130</name>
</gene>
<name>A0A9D9HB92_9BACT</name>
<protein>
    <submittedName>
        <fullName evidence="1">DUF3822 family protein</fullName>
    </submittedName>
</protein>
<comment type="caution">
    <text evidence="1">The sequence shown here is derived from an EMBL/GenBank/DDBJ whole genome shotgun (WGS) entry which is preliminary data.</text>
</comment>
<reference evidence="1" key="1">
    <citation type="submission" date="2020-10" db="EMBL/GenBank/DDBJ databases">
        <authorList>
            <person name="Gilroy R."/>
        </authorList>
    </citation>
    <scope>NUCLEOTIDE SEQUENCE</scope>
    <source>
        <strain evidence="1">D5-748</strain>
    </source>
</reference>
<dbReference type="EMBL" id="JADIMO010000035">
    <property type="protein sequence ID" value="MBO8444674.1"/>
    <property type="molecule type" value="Genomic_DNA"/>
</dbReference>
<dbReference type="Gene3D" id="3.30.420.260">
    <property type="match status" value="1"/>
</dbReference>
<dbReference type="AlphaFoldDB" id="A0A9D9HB92"/>
<dbReference type="Pfam" id="PF12864">
    <property type="entry name" value="DUF3822"/>
    <property type="match status" value="1"/>
</dbReference>
<organism evidence="1 2">
    <name type="scientific">Candidatus Cryptobacteroides merdavium</name>
    <dbReference type="NCBI Taxonomy" id="2840769"/>
    <lineage>
        <taxon>Bacteria</taxon>
        <taxon>Pseudomonadati</taxon>
        <taxon>Bacteroidota</taxon>
        <taxon>Bacteroidia</taxon>
        <taxon>Bacteroidales</taxon>
        <taxon>Candidatus Cryptobacteroides</taxon>
    </lineage>
</organism>
<evidence type="ECO:0000313" key="1">
    <source>
        <dbReference type="EMBL" id="MBO8444674.1"/>
    </source>
</evidence>